<evidence type="ECO:0000256" key="1">
    <source>
        <dbReference type="SAM" id="MobiDB-lite"/>
    </source>
</evidence>
<dbReference type="EMBL" id="JBHRSJ010000001">
    <property type="protein sequence ID" value="MFC2970899.1"/>
    <property type="molecule type" value="Genomic_DNA"/>
</dbReference>
<feature type="region of interest" description="Disordered" evidence="1">
    <location>
        <begin position="42"/>
        <end position="73"/>
    </location>
</feature>
<sequence length="194" mass="21046">MSIELKPCHCGSDGPFLGVQHKEGFLSLVCPKCSRSVESFTPEGLAEGWNDPTGSTSSQSKAEIEENPASPPTVDQVMEQAQVFASAWSLVSGPFDSGDQLEQAKREKEELLGMVEALAGEQAQLAAVIWKKPDDRPVQIESRIVLNDLLLQAASMLSNPSASMTARQQLTRSIEGELENNPLLQVEREEVSHG</sequence>
<evidence type="ECO:0000313" key="3">
    <source>
        <dbReference type="Proteomes" id="UP001595457"/>
    </source>
</evidence>
<comment type="caution">
    <text evidence="2">The sequence shown here is derived from an EMBL/GenBank/DDBJ whole genome shotgun (WGS) entry which is preliminary data.</text>
</comment>
<name>A0ABV7ANN5_9GAMM</name>
<dbReference type="Proteomes" id="UP001595457">
    <property type="component" value="Unassembled WGS sequence"/>
</dbReference>
<dbReference type="RefSeq" id="WP_377812465.1">
    <property type="nucleotide sequence ID" value="NZ_JBHRSJ010000001.1"/>
</dbReference>
<keyword evidence="3" id="KW-1185">Reference proteome</keyword>
<proteinExistence type="predicted"/>
<organism evidence="2 3">
    <name type="scientific">Azotobacter bryophylli</name>
    <dbReference type="NCBI Taxonomy" id="1986537"/>
    <lineage>
        <taxon>Bacteria</taxon>
        <taxon>Pseudomonadati</taxon>
        <taxon>Pseudomonadota</taxon>
        <taxon>Gammaproteobacteria</taxon>
        <taxon>Pseudomonadales</taxon>
        <taxon>Pseudomonadaceae</taxon>
        <taxon>Azotobacter</taxon>
    </lineage>
</organism>
<evidence type="ECO:0000313" key="2">
    <source>
        <dbReference type="EMBL" id="MFC2970899.1"/>
    </source>
</evidence>
<feature type="compositionally biased region" description="Polar residues" evidence="1">
    <location>
        <begin position="52"/>
        <end position="61"/>
    </location>
</feature>
<reference evidence="3" key="1">
    <citation type="journal article" date="2019" name="Int. J. Syst. Evol. Microbiol.">
        <title>The Global Catalogue of Microorganisms (GCM) 10K type strain sequencing project: providing services to taxonomists for standard genome sequencing and annotation.</title>
        <authorList>
            <consortium name="The Broad Institute Genomics Platform"/>
            <consortium name="The Broad Institute Genome Sequencing Center for Infectious Disease"/>
            <person name="Wu L."/>
            <person name="Ma J."/>
        </authorList>
    </citation>
    <scope>NUCLEOTIDE SEQUENCE [LARGE SCALE GENOMIC DNA]</scope>
    <source>
        <strain evidence="3">KCTC 62195</strain>
    </source>
</reference>
<protein>
    <submittedName>
        <fullName evidence="2">Uncharacterized protein</fullName>
    </submittedName>
</protein>
<accession>A0ABV7ANN5</accession>
<gene>
    <name evidence="2" type="ORF">ACFOJE_01545</name>
</gene>